<dbReference type="RefSeq" id="WP_086745687.1">
    <property type="nucleotide sequence ID" value="NZ_MWPV01000007.1"/>
</dbReference>
<dbReference type="OrthoDB" id="6291332at2"/>
<protein>
    <submittedName>
        <fullName evidence="2">Uncharacterized protein</fullName>
    </submittedName>
</protein>
<dbReference type="Proteomes" id="UP000194841">
    <property type="component" value="Unassembled WGS sequence"/>
</dbReference>
<keyword evidence="3" id="KW-1185">Reference proteome</keyword>
<comment type="caution">
    <text evidence="2">The sequence shown here is derived from an EMBL/GenBank/DDBJ whole genome shotgun (WGS) entry which is preliminary data.</text>
</comment>
<feature type="compositionally biased region" description="Polar residues" evidence="1">
    <location>
        <begin position="1"/>
        <end position="39"/>
    </location>
</feature>
<feature type="region of interest" description="Disordered" evidence="1">
    <location>
        <begin position="1"/>
        <end position="40"/>
    </location>
</feature>
<gene>
    <name evidence="2" type="ORF">B1199_18855</name>
</gene>
<name>A0A2D0A0W9_PSEDV</name>
<dbReference type="EMBL" id="MWPV01000007">
    <property type="protein sequence ID" value="OUL56173.1"/>
    <property type="molecule type" value="Genomic_DNA"/>
</dbReference>
<sequence length="216" mass="23766">MNAINPYQSSASELNPSQLGQTKPSQQATNTDSTSQTAPENEYAINQYIHLSERGKKLQSINAQFFHNNKISFEQLPSYINALHKNGLINADQYQHLKTQNPATEQPSGGTSLSGFVTELHSELKKENPDHQLLAPLQLTASLFDQLEQGKAINNEDVKQAQYGFNQFFASDEFNTLTPSAQQGLLKINDTLGLIAVQGPSANDKTNAYKTIANLS</sequence>
<proteinExistence type="predicted"/>
<evidence type="ECO:0000256" key="1">
    <source>
        <dbReference type="SAM" id="MobiDB-lite"/>
    </source>
</evidence>
<dbReference type="AlphaFoldDB" id="A0A2D0A0W9"/>
<accession>A0A2D0A0W9</accession>
<evidence type="ECO:0000313" key="3">
    <source>
        <dbReference type="Proteomes" id="UP000194841"/>
    </source>
</evidence>
<organism evidence="2 3">
    <name type="scientific">Pseudoalteromonas ulvae</name>
    <dbReference type="NCBI Taxonomy" id="107327"/>
    <lineage>
        <taxon>Bacteria</taxon>
        <taxon>Pseudomonadati</taxon>
        <taxon>Pseudomonadota</taxon>
        <taxon>Gammaproteobacteria</taxon>
        <taxon>Alteromonadales</taxon>
        <taxon>Pseudoalteromonadaceae</taxon>
        <taxon>Pseudoalteromonas</taxon>
    </lineage>
</organism>
<evidence type="ECO:0000313" key="2">
    <source>
        <dbReference type="EMBL" id="OUL56173.1"/>
    </source>
</evidence>
<reference evidence="2 3" key="1">
    <citation type="submission" date="2017-02" db="EMBL/GenBank/DDBJ databases">
        <title>Pseudoalteromonas ulvae TC14 Genome.</title>
        <authorList>
            <person name="Molmeret M."/>
        </authorList>
    </citation>
    <scope>NUCLEOTIDE SEQUENCE [LARGE SCALE GENOMIC DNA]</scope>
    <source>
        <strain evidence="2">TC14</strain>
    </source>
</reference>